<gene>
    <name evidence="1" type="ORF">V5O48_012366</name>
</gene>
<evidence type="ECO:0000313" key="2">
    <source>
        <dbReference type="Proteomes" id="UP001465976"/>
    </source>
</evidence>
<name>A0ABR3F2Z5_9AGAR</name>
<dbReference type="Proteomes" id="UP001465976">
    <property type="component" value="Unassembled WGS sequence"/>
</dbReference>
<organism evidence="1 2">
    <name type="scientific">Marasmius crinis-equi</name>
    <dbReference type="NCBI Taxonomy" id="585013"/>
    <lineage>
        <taxon>Eukaryota</taxon>
        <taxon>Fungi</taxon>
        <taxon>Dikarya</taxon>
        <taxon>Basidiomycota</taxon>
        <taxon>Agaricomycotina</taxon>
        <taxon>Agaricomycetes</taxon>
        <taxon>Agaricomycetidae</taxon>
        <taxon>Agaricales</taxon>
        <taxon>Marasmiineae</taxon>
        <taxon>Marasmiaceae</taxon>
        <taxon>Marasmius</taxon>
    </lineage>
</organism>
<evidence type="ECO:0000313" key="1">
    <source>
        <dbReference type="EMBL" id="KAL0569593.1"/>
    </source>
</evidence>
<accession>A0ABR3F2Z5</accession>
<protein>
    <submittedName>
        <fullName evidence="1">Uncharacterized protein</fullName>
    </submittedName>
</protein>
<reference evidence="1 2" key="1">
    <citation type="submission" date="2024-02" db="EMBL/GenBank/DDBJ databases">
        <title>A draft genome for the cacao thread blight pathogen Marasmius crinis-equi.</title>
        <authorList>
            <person name="Cohen S.P."/>
            <person name="Baruah I.K."/>
            <person name="Amoako-Attah I."/>
            <person name="Bukari Y."/>
            <person name="Meinhardt L.W."/>
            <person name="Bailey B.A."/>
        </authorList>
    </citation>
    <scope>NUCLEOTIDE SEQUENCE [LARGE SCALE GENOMIC DNA]</scope>
    <source>
        <strain evidence="1 2">GH-76</strain>
    </source>
</reference>
<keyword evidence="2" id="KW-1185">Reference proteome</keyword>
<proteinExistence type="predicted"/>
<comment type="caution">
    <text evidence="1">The sequence shown here is derived from an EMBL/GenBank/DDBJ whole genome shotgun (WGS) entry which is preliminary data.</text>
</comment>
<dbReference type="EMBL" id="JBAHYK010001085">
    <property type="protein sequence ID" value="KAL0569593.1"/>
    <property type="molecule type" value="Genomic_DNA"/>
</dbReference>
<sequence>MYDWWSHQYDQQVNQIWSQVIDPPPWGNNGPDSNVFGFEPNYPCCTVNHPSAYPKFWAHQFFVDDSDSSLLHVLLGPSQFKGTIGNDNDVTGGDFFSAFVAVDTLYPFGTTLAYEITASKAFPFKIRVPGWAQTGKSTVTVNGGTSEVLNAENDHGLHTVQLSAGTTKVQVSLDAPLAIEERFNGAIAVSRGALNFALELSNNDTVAAGTRSAQALANVERLYPDAPPQFLTPTDNHTVEHTLLPTTEWRLAIDPSTLKLVDNSASMTSLPEQVWAPGAQPVWFTAQACQIEWGLEKGTAAEPPQSPVACATDDRFEVKLVPFGAAKLRLGEIPVMDI</sequence>